<sequence length="437" mass="46195">MTSFFDGELSRSLLVLAMASALAACGGESGGSDDDSDTAEEEHDHEGGRLLYSVGNASGISLYDQTNEEAPFTETEITTSEVGVDIVLASSGLTAAMIDSGTLYLIDSGLEHHDDEEESDEAEEAHNESPSKEAVTLEGTVTDLVATHEYISVVNGANSSVINPEDGSVVASFSDVAHPTLALSGGHYLIFEDIDSMTDITVVEDDQSPLDPSVSGSCASGVQATAQTEHLTQVLCGNGALLSFVAEESETDTSFTLSQTENSGLENLVATASEYDVIAGWAADAPKLTLFKISEASVVLADVTSEVSSPAILDVAALTSDENDVLGVLGSDGRFFALTFHAEGTELEIDDNDKFQLESGQTWSSSNRVLADSEAFIAINTENQTLYFIDGHDEEDYHLHSSESGDENLAELTSAVLAHVQEEHGEEGHDEEGHDHD</sequence>
<proteinExistence type="predicted"/>
<feature type="region of interest" description="Disordered" evidence="1">
    <location>
        <begin position="112"/>
        <end position="133"/>
    </location>
</feature>
<feature type="signal peptide" evidence="2">
    <location>
        <begin position="1"/>
        <end position="23"/>
    </location>
</feature>
<evidence type="ECO:0000256" key="2">
    <source>
        <dbReference type="SAM" id="SignalP"/>
    </source>
</evidence>
<evidence type="ECO:0000256" key="1">
    <source>
        <dbReference type="SAM" id="MobiDB-lite"/>
    </source>
</evidence>
<evidence type="ECO:0000313" key="4">
    <source>
        <dbReference type="Proteomes" id="UP001481413"/>
    </source>
</evidence>
<gene>
    <name evidence="3" type="ORF">NBRC116585_24680</name>
</gene>
<name>A0ABQ0A1R6_9GAMM</name>
<evidence type="ECO:0000313" key="3">
    <source>
        <dbReference type="EMBL" id="GAA6146350.1"/>
    </source>
</evidence>
<comment type="caution">
    <text evidence="3">The sequence shown here is derived from an EMBL/GenBank/DDBJ whole genome shotgun (WGS) entry which is preliminary data.</text>
</comment>
<keyword evidence="2" id="KW-0732">Signal</keyword>
<feature type="compositionally biased region" description="Acidic residues" evidence="1">
    <location>
        <begin position="114"/>
        <end position="123"/>
    </location>
</feature>
<feature type="chain" id="PRO_5045164124" evidence="2">
    <location>
        <begin position="24"/>
        <end position="437"/>
    </location>
</feature>
<organism evidence="3 4">
    <name type="scientific">Thalassolituus maritimus</name>
    <dbReference type="NCBI Taxonomy" id="484498"/>
    <lineage>
        <taxon>Bacteria</taxon>
        <taxon>Pseudomonadati</taxon>
        <taxon>Pseudomonadota</taxon>
        <taxon>Gammaproteobacteria</taxon>
        <taxon>Oceanospirillales</taxon>
        <taxon>Oceanospirillaceae</taxon>
        <taxon>Thalassolituus</taxon>
    </lineage>
</organism>
<dbReference type="Proteomes" id="UP001481413">
    <property type="component" value="Unassembled WGS sequence"/>
</dbReference>
<reference evidence="3 4" key="1">
    <citation type="submission" date="2024-04" db="EMBL/GenBank/DDBJ databases">
        <title>Draft genome sequence of Thalassolituus maritimus NBRC 116585.</title>
        <authorList>
            <person name="Miyakawa T."/>
            <person name="Kusuya Y."/>
            <person name="Miura T."/>
        </authorList>
    </citation>
    <scope>NUCLEOTIDE SEQUENCE [LARGE SCALE GENOMIC DNA]</scope>
    <source>
        <strain evidence="3 4">5NW40-0001</strain>
    </source>
</reference>
<keyword evidence="4" id="KW-1185">Reference proteome</keyword>
<feature type="region of interest" description="Disordered" evidence="1">
    <location>
        <begin position="26"/>
        <end position="49"/>
    </location>
</feature>
<dbReference type="RefSeq" id="WP_353295571.1">
    <property type="nucleotide sequence ID" value="NZ_BAABWH010000007.1"/>
</dbReference>
<protein>
    <submittedName>
        <fullName evidence="3">Uncharacterized protein</fullName>
    </submittedName>
</protein>
<feature type="compositionally biased region" description="Acidic residues" evidence="1">
    <location>
        <begin position="31"/>
        <end position="41"/>
    </location>
</feature>
<dbReference type="EMBL" id="BAABWH010000007">
    <property type="protein sequence ID" value="GAA6146350.1"/>
    <property type="molecule type" value="Genomic_DNA"/>
</dbReference>
<accession>A0ABQ0A1R6</accession>